<reference evidence="2 3" key="3">
    <citation type="journal article" date="2015" name="Genome Announc.">
        <title>Draft Genome Sequence of the Archiascomycetous Yeast Saitoella complicata.</title>
        <authorList>
            <person name="Yamauchi K."/>
            <person name="Kondo S."/>
            <person name="Hamamoto M."/>
            <person name="Takahashi Y."/>
            <person name="Ogura Y."/>
            <person name="Hayashi T."/>
            <person name="Nishida H."/>
        </authorList>
    </citation>
    <scope>NUCLEOTIDE SEQUENCE [LARGE SCALE GENOMIC DNA]</scope>
    <source>
        <strain evidence="2 3">NRRL Y-17804</strain>
    </source>
</reference>
<feature type="compositionally biased region" description="Polar residues" evidence="1">
    <location>
        <begin position="627"/>
        <end position="636"/>
    </location>
</feature>
<evidence type="ECO:0000313" key="3">
    <source>
        <dbReference type="Proteomes" id="UP000033140"/>
    </source>
</evidence>
<comment type="caution">
    <text evidence="2">The sequence shown here is derived from an EMBL/GenBank/DDBJ whole genome shotgun (WGS) entry which is preliminary data.</text>
</comment>
<dbReference type="EMBL" id="BACD03000075">
    <property type="protein sequence ID" value="GAO52595.1"/>
    <property type="molecule type" value="Genomic_DNA"/>
</dbReference>
<reference evidence="2 3" key="2">
    <citation type="journal article" date="2014" name="J. Gen. Appl. Microbiol.">
        <title>The early diverging ascomycetous budding yeast Saitoella complicata has three histone deacetylases belonging to the Clr6, Hos2, and Rpd3 lineages.</title>
        <authorList>
            <person name="Nishida H."/>
            <person name="Matsumoto T."/>
            <person name="Kondo S."/>
            <person name="Hamamoto M."/>
            <person name="Yoshikawa H."/>
        </authorList>
    </citation>
    <scope>NUCLEOTIDE SEQUENCE [LARGE SCALE GENOMIC DNA]</scope>
    <source>
        <strain evidence="2 3">NRRL Y-17804</strain>
    </source>
</reference>
<reference evidence="2 3" key="1">
    <citation type="journal article" date="2011" name="J. Gen. Appl. Microbiol.">
        <title>Draft genome sequencing of the enigmatic yeast Saitoella complicata.</title>
        <authorList>
            <person name="Nishida H."/>
            <person name="Hamamoto M."/>
            <person name="Sugiyama J."/>
        </authorList>
    </citation>
    <scope>NUCLEOTIDE SEQUENCE [LARGE SCALE GENOMIC DNA]</scope>
    <source>
        <strain evidence="2 3">NRRL Y-17804</strain>
    </source>
</reference>
<keyword evidence="3" id="KW-1185">Reference proteome</keyword>
<evidence type="ECO:0000256" key="1">
    <source>
        <dbReference type="SAM" id="MobiDB-lite"/>
    </source>
</evidence>
<proteinExistence type="predicted"/>
<feature type="region of interest" description="Disordered" evidence="1">
    <location>
        <begin position="572"/>
        <end position="636"/>
    </location>
</feature>
<gene>
    <name evidence="2" type="ORF">G7K_6668-t1</name>
</gene>
<organism evidence="2 3">
    <name type="scientific">Saitoella complicata (strain BCRC 22490 / CBS 7301 / JCM 7358 / NBRC 10748 / NRRL Y-17804)</name>
    <dbReference type="NCBI Taxonomy" id="698492"/>
    <lineage>
        <taxon>Eukaryota</taxon>
        <taxon>Fungi</taxon>
        <taxon>Dikarya</taxon>
        <taxon>Ascomycota</taxon>
        <taxon>Taphrinomycotina</taxon>
        <taxon>Taphrinomycotina incertae sedis</taxon>
        <taxon>Saitoella</taxon>
    </lineage>
</organism>
<evidence type="ECO:0000313" key="2">
    <source>
        <dbReference type="EMBL" id="GAO52595.1"/>
    </source>
</evidence>
<dbReference type="AlphaFoldDB" id="A0A0E9NT55"/>
<accession>A0A0E9NT55</accession>
<feature type="compositionally biased region" description="Pro residues" evidence="1">
    <location>
        <begin position="598"/>
        <end position="622"/>
    </location>
</feature>
<name>A0A0E9NT55_SAICN</name>
<protein>
    <submittedName>
        <fullName evidence="2">Uncharacterized protein</fullName>
    </submittedName>
</protein>
<dbReference type="Proteomes" id="UP000033140">
    <property type="component" value="Unassembled WGS sequence"/>
</dbReference>
<sequence>MTLVPVPYGSSSCTSSFVNNHSNIAPSPVALEHRILQDFIVVVPFMRSLLISLCEIFNTFVLRLDQWQTSLVNRGRCVHVLTKKRIRSVTEYFGYTHIPESKSRCEVHVRWECADDHGYNDFNNLARLHRYTGGILRPRFCCVIPVRLLRRSEEKGYQGEEAAASEHQRSTEYVSYERRSLPNAISIKFRNSKDRKERVTRSRRDDSHFLTSKSHCPSGDLCARARGVAPSPELTLDPRRRKLPSRVCAATYPSQAPFGTPLVHLTSGPTELCVRKKWFEERSEYTESKLITAQWNALGMVVYKTFDLAQYARELQVLWDFRFGDDVKIFLDSNTQVALITSKGKTYEVSYTPRCLQERYDRAAIKAQGILQRRAEDYATALRHFLNEVGMISLDDLYPAFSTASHGKELELSRADMPSASIPDLLRALFGEDYIEFVHKSKLYVGLRYRSWDLDTAWYNKRYKVQHALTTMCLDHPHVFGESLNDLFKLRFSISDNMLISISSSFVTIDMLNMGRRNTLLFEFMNVDVDAYKLAEINKVNGTGQSQIIYRDTIIDAVFSPTIVINHHQVHEGTPEVNPGPGGGGGPNGAPQTMSPSPAAPQVPAEPIPEPAPQPPPAPAAKPGPQTSSQVPQRSQWAELTTFGFVTGASGMFSQAAEDGYTQSGGYY</sequence>